<dbReference type="CDD" id="cd12568">
    <property type="entry name" value="RRM3_MRD1"/>
    <property type="match status" value="1"/>
</dbReference>
<dbReference type="OrthoDB" id="439639at2759"/>
<feature type="compositionally biased region" description="Basic and acidic residues" evidence="11">
    <location>
        <begin position="58"/>
        <end position="69"/>
    </location>
</feature>
<dbReference type="InterPro" id="IPR000504">
    <property type="entry name" value="RRM_dom"/>
</dbReference>
<reference evidence="13 14" key="1">
    <citation type="submission" date="2019-06" db="EMBL/GenBank/DDBJ databases">
        <title>Genome Sequence of the Brown Rot Fungal Pathogen Monilinia laxa.</title>
        <authorList>
            <person name="De Miccolis Angelini R.M."/>
            <person name="Landi L."/>
            <person name="Abate D."/>
            <person name="Pollastro S."/>
            <person name="Romanazzi G."/>
            <person name="Faretra F."/>
        </authorList>
    </citation>
    <scope>NUCLEOTIDE SEQUENCE [LARGE SCALE GENOMIC DNA]</scope>
    <source>
        <strain evidence="13 14">Mlax316</strain>
    </source>
</reference>
<dbReference type="Gene3D" id="3.30.70.330">
    <property type="match status" value="4"/>
</dbReference>
<dbReference type="SMART" id="SM00360">
    <property type="entry name" value="RRM"/>
    <property type="match status" value="4"/>
</dbReference>
<keyword evidence="6 10" id="KW-0694">RNA-binding</keyword>
<feature type="region of interest" description="Disordered" evidence="11">
    <location>
        <begin position="1"/>
        <end position="134"/>
    </location>
</feature>
<dbReference type="InterPro" id="IPR035979">
    <property type="entry name" value="RBD_domain_sf"/>
</dbReference>
<evidence type="ECO:0000256" key="1">
    <source>
        <dbReference type="ARBA" id="ARBA00004123"/>
    </source>
</evidence>
<dbReference type="CDD" id="cd12320">
    <property type="entry name" value="RRM6_RBM19_RRM5_MRD1"/>
    <property type="match status" value="1"/>
</dbReference>
<organism evidence="13 14">
    <name type="scientific">Monilinia laxa</name>
    <name type="common">Brown rot fungus</name>
    <name type="synonym">Sclerotinia laxa</name>
    <dbReference type="NCBI Taxonomy" id="61186"/>
    <lineage>
        <taxon>Eukaryota</taxon>
        <taxon>Fungi</taxon>
        <taxon>Dikarya</taxon>
        <taxon>Ascomycota</taxon>
        <taxon>Pezizomycotina</taxon>
        <taxon>Leotiomycetes</taxon>
        <taxon>Helotiales</taxon>
        <taxon>Sclerotiniaceae</taxon>
        <taxon>Monilinia</taxon>
    </lineage>
</organism>
<comment type="caution">
    <text evidence="13">The sequence shown here is derived from an EMBL/GenBank/DDBJ whole genome shotgun (WGS) entry which is preliminary data.</text>
</comment>
<dbReference type="SUPFAM" id="SSF54928">
    <property type="entry name" value="RNA-binding domain, RBD"/>
    <property type="match status" value="3"/>
</dbReference>
<feature type="domain" description="RRM" evidence="12">
    <location>
        <begin position="651"/>
        <end position="728"/>
    </location>
</feature>
<evidence type="ECO:0000256" key="9">
    <source>
        <dbReference type="ARBA" id="ARBA00057379"/>
    </source>
</evidence>
<keyword evidence="5" id="KW-0677">Repeat</keyword>
<comment type="subcellular location">
    <subcellularLocation>
        <location evidence="1">Nucleus</location>
    </subcellularLocation>
</comment>
<evidence type="ECO:0000313" key="14">
    <source>
        <dbReference type="Proteomes" id="UP000326757"/>
    </source>
</evidence>
<dbReference type="InterPro" id="IPR034482">
    <property type="entry name" value="Mrd1_RRM3"/>
</dbReference>
<evidence type="ECO:0000256" key="5">
    <source>
        <dbReference type="ARBA" id="ARBA00022737"/>
    </source>
</evidence>
<proteinExistence type="inferred from homology"/>
<keyword evidence="8" id="KW-0687">Ribonucleoprotein</keyword>
<name>A0A5N6KL71_MONLA</name>
<feature type="domain" description="RRM" evidence="12">
    <location>
        <begin position="546"/>
        <end position="629"/>
    </location>
</feature>
<evidence type="ECO:0000256" key="2">
    <source>
        <dbReference type="ARBA" id="ARBA00008033"/>
    </source>
</evidence>
<dbReference type="GO" id="GO:1990904">
    <property type="term" value="C:ribonucleoprotein complex"/>
    <property type="evidence" value="ECO:0007669"/>
    <property type="project" value="UniProtKB-KW"/>
</dbReference>
<dbReference type="PANTHER" id="PTHR10352">
    <property type="entry name" value="EUKARYOTIC TRANSLATION INITIATION FACTOR 3 SUBUNIT G"/>
    <property type="match status" value="1"/>
</dbReference>
<dbReference type="Pfam" id="PF00076">
    <property type="entry name" value="RRM_1"/>
    <property type="match status" value="4"/>
</dbReference>
<comment type="similarity">
    <text evidence="2">Belongs to the RRM MRD1 family.</text>
</comment>
<evidence type="ECO:0000256" key="11">
    <source>
        <dbReference type="SAM" id="MobiDB-lite"/>
    </source>
</evidence>
<dbReference type="Proteomes" id="UP000326757">
    <property type="component" value="Unassembled WGS sequence"/>
</dbReference>
<dbReference type="FunFam" id="3.30.70.330:FF:000459">
    <property type="entry name" value="Multiple RNA-binding domain-containing protein 1"/>
    <property type="match status" value="1"/>
</dbReference>
<evidence type="ECO:0000256" key="8">
    <source>
        <dbReference type="ARBA" id="ARBA00023274"/>
    </source>
</evidence>
<keyword evidence="14" id="KW-1185">Reference proteome</keyword>
<protein>
    <recommendedName>
        <fullName evidence="3">Multiple RNA-binding domain-containing protein 1</fullName>
    </recommendedName>
</protein>
<feature type="domain" description="RRM" evidence="12">
    <location>
        <begin position="429"/>
        <end position="501"/>
    </location>
</feature>
<feature type="compositionally biased region" description="Basic and acidic residues" evidence="11">
    <location>
        <begin position="23"/>
        <end position="45"/>
    </location>
</feature>
<gene>
    <name evidence="13" type="ORF">EYC80_003838</name>
</gene>
<dbReference type="EMBL" id="VIGI01000001">
    <property type="protein sequence ID" value="KAB8304442.1"/>
    <property type="molecule type" value="Genomic_DNA"/>
</dbReference>
<evidence type="ECO:0000256" key="3">
    <source>
        <dbReference type="ARBA" id="ARBA00013428"/>
    </source>
</evidence>
<dbReference type="FunFam" id="3.30.70.330:FF:000247">
    <property type="entry name" value="Multiple RNA-binding domain-containing protein 1"/>
    <property type="match status" value="1"/>
</dbReference>
<comment type="function">
    <text evidence="9">Involved in pre-rRNA processing.</text>
</comment>
<feature type="domain" description="RRM" evidence="12">
    <location>
        <begin position="247"/>
        <end position="324"/>
    </location>
</feature>
<dbReference type="FunFam" id="3.30.70.330:FF:000452">
    <property type="entry name" value="Multiple RNA-binding domain-containing protein 1"/>
    <property type="match status" value="1"/>
</dbReference>
<accession>A0A5N6KL71</accession>
<keyword evidence="7" id="KW-0539">Nucleus</keyword>
<evidence type="ECO:0000256" key="4">
    <source>
        <dbReference type="ARBA" id="ARBA00022552"/>
    </source>
</evidence>
<dbReference type="GO" id="GO:0005634">
    <property type="term" value="C:nucleus"/>
    <property type="evidence" value="ECO:0007669"/>
    <property type="project" value="UniProtKB-SubCell"/>
</dbReference>
<evidence type="ECO:0000256" key="6">
    <source>
        <dbReference type="ARBA" id="ARBA00022884"/>
    </source>
</evidence>
<dbReference type="GO" id="GO:0003723">
    <property type="term" value="F:RNA binding"/>
    <property type="evidence" value="ECO:0007669"/>
    <property type="project" value="UniProtKB-UniRule"/>
</dbReference>
<keyword evidence="4" id="KW-0698">rRNA processing</keyword>
<dbReference type="PROSITE" id="PS50102">
    <property type="entry name" value="RRM"/>
    <property type="match status" value="4"/>
</dbReference>
<evidence type="ECO:0000256" key="10">
    <source>
        <dbReference type="PROSITE-ProRule" id="PRU00176"/>
    </source>
</evidence>
<evidence type="ECO:0000313" key="13">
    <source>
        <dbReference type="EMBL" id="KAB8304442.1"/>
    </source>
</evidence>
<sequence length="774" mass="85673">MSKIGVEIARPISDSTLPISRKAQREQERENSKLRHLKQEADAKASESLNTGTKRKRSDVDVADPKLQEFLEVMQPASKSNSNMWKAGPTDNDMEEPPTKLQAIEIPEGESDDEYQSVPSKVKKAPVKPAEPQAPVAPVASIIVADNANQADQAMTDTPSNNVETTDDDWLRSHTSRLLDIMDPEDIIPKTQNLNVVKDVEEVVAGEAEPNAPVEDMDVEEAEAVEEETKNAPSELDATLETIKASGRLFVRNLPYSATEDDLRKHFEQYGALEEIHLPVDPKGASKGFVLVQYTDPNVAAEAYHNVDGEPFQGRLLHILPAAAKRDNKLDEFAIAKLPLKKQRLLKKKAESSSNTFNWNSLYMNQDAVNSSVAERLGVSKSELLDPTSADAGVKQAIAETSVIQETKSYFANNGVDLDAFKRRERGDTAILVKNFTYGMTLEELRKMFEEFGQVVRVLMPPTGTIAIVEFAQPTHARAAFASLAYRRMKDTVLFLEKAPKDLFTGPAPAQPVATISRNADKAADPKFSTSDLLERESGVENVDTSTLFVRNLNFVTTSQRLTEVFKPLDGFLSARVNTKTDPKKPGQVLSMGFGFIEFRTKSQAQAAIKAMDGYTLDNHKLLVKASHKGADAAEEKRKEDRAKKLAGKRTKLIVKNLPFEASKADIRKLFGTYGQLRSVRMPKKFDHSTRGFAFADFITAREAENALEALKDTHLLGRRLVIDFASEETVDAEEEIEKMQKKVGSQVNKVALQNLTGGGRKKFNIEGNDADLD</sequence>
<evidence type="ECO:0000259" key="12">
    <source>
        <dbReference type="PROSITE" id="PS50102"/>
    </source>
</evidence>
<dbReference type="InterPro" id="IPR012677">
    <property type="entry name" value="Nucleotide-bd_a/b_plait_sf"/>
</dbReference>
<dbReference type="AlphaFoldDB" id="A0A5N6KL71"/>
<dbReference type="GO" id="GO:0006364">
    <property type="term" value="P:rRNA processing"/>
    <property type="evidence" value="ECO:0007669"/>
    <property type="project" value="UniProtKB-KW"/>
</dbReference>
<evidence type="ECO:0000256" key="7">
    <source>
        <dbReference type="ARBA" id="ARBA00023242"/>
    </source>
</evidence>